<dbReference type="GO" id="GO:0032469">
    <property type="term" value="P:endoplasmic reticulum calcium ion homeostasis"/>
    <property type="evidence" value="ECO:0007669"/>
    <property type="project" value="InterPro"/>
</dbReference>
<protein>
    <submittedName>
        <fullName evidence="7">ARAD1B15730p</fullName>
    </submittedName>
</protein>
<evidence type="ECO:0000256" key="4">
    <source>
        <dbReference type="ARBA" id="ARBA00023136"/>
    </source>
</evidence>
<reference evidence="7" key="1">
    <citation type="submission" date="2014-02" db="EMBL/GenBank/DDBJ databases">
        <authorList>
            <person name="Genoscope - CEA"/>
        </authorList>
    </citation>
    <scope>NUCLEOTIDE SEQUENCE</scope>
    <source>
        <strain evidence="7">LS3</strain>
    </source>
</reference>
<evidence type="ECO:0000313" key="7">
    <source>
        <dbReference type="EMBL" id="CDP36556.1"/>
    </source>
</evidence>
<organism evidence="7">
    <name type="scientific">Blastobotrys adeninivorans</name>
    <name type="common">Yeast</name>
    <name type="synonym">Arxula adeninivorans</name>
    <dbReference type="NCBI Taxonomy" id="409370"/>
    <lineage>
        <taxon>Eukaryota</taxon>
        <taxon>Fungi</taxon>
        <taxon>Dikarya</taxon>
        <taxon>Ascomycota</taxon>
        <taxon>Saccharomycotina</taxon>
        <taxon>Dipodascomycetes</taxon>
        <taxon>Dipodascales</taxon>
        <taxon>Trichomonascaceae</taxon>
        <taxon>Blastobotrys</taxon>
    </lineage>
</organism>
<evidence type="ECO:0000256" key="2">
    <source>
        <dbReference type="ARBA" id="ARBA00022692"/>
    </source>
</evidence>
<feature type="region of interest" description="Disordered" evidence="5">
    <location>
        <begin position="338"/>
        <end position="385"/>
    </location>
</feature>
<evidence type="ECO:0000256" key="5">
    <source>
        <dbReference type="SAM" id="MobiDB-lite"/>
    </source>
</evidence>
<dbReference type="GO" id="GO:0005783">
    <property type="term" value="C:endoplasmic reticulum"/>
    <property type="evidence" value="ECO:0007669"/>
    <property type="project" value="InterPro"/>
</dbReference>
<feature type="transmembrane region" description="Helical" evidence="6">
    <location>
        <begin position="142"/>
        <end position="159"/>
    </location>
</feature>
<keyword evidence="4 6" id="KW-0472">Membrane</keyword>
<gene>
    <name evidence="7" type="ORF">GNLVRS02_ARAD1B15730g</name>
</gene>
<accession>A0A060TBH2</accession>
<evidence type="ECO:0000256" key="6">
    <source>
        <dbReference type="SAM" id="Phobius"/>
    </source>
</evidence>
<evidence type="ECO:0000256" key="1">
    <source>
        <dbReference type="ARBA" id="ARBA00004167"/>
    </source>
</evidence>
<feature type="transmembrane region" description="Helical" evidence="6">
    <location>
        <begin position="56"/>
        <end position="74"/>
    </location>
</feature>
<dbReference type="PANTHER" id="PTHR12883:SF0">
    <property type="entry name" value="PAT COMPLEX SUBUNIT CCDC47"/>
    <property type="match status" value="1"/>
</dbReference>
<feature type="compositionally biased region" description="Basic and acidic residues" evidence="5">
    <location>
        <begin position="338"/>
        <end position="349"/>
    </location>
</feature>
<dbReference type="PANTHER" id="PTHR12883">
    <property type="entry name" value="ADIPOCYTE-SPECIFIC PROTEIN 4-RELATED"/>
    <property type="match status" value="1"/>
</dbReference>
<evidence type="ECO:0000256" key="3">
    <source>
        <dbReference type="ARBA" id="ARBA00022989"/>
    </source>
</evidence>
<dbReference type="EMBL" id="HG937692">
    <property type="protein sequence ID" value="CDP36556.1"/>
    <property type="molecule type" value="Genomic_DNA"/>
</dbReference>
<dbReference type="PhylomeDB" id="A0A060TBH2"/>
<dbReference type="GO" id="GO:0005509">
    <property type="term" value="F:calcium ion binding"/>
    <property type="evidence" value="ECO:0007669"/>
    <property type="project" value="InterPro"/>
</dbReference>
<feature type="compositionally biased region" description="Basic and acidic residues" evidence="5">
    <location>
        <begin position="359"/>
        <end position="374"/>
    </location>
</feature>
<reference evidence="7" key="2">
    <citation type="submission" date="2014-06" db="EMBL/GenBank/DDBJ databases">
        <title>The complete genome of Blastobotrys (Arxula) adeninivorans LS3 - a yeast of biotechnological interest.</title>
        <authorList>
            <person name="Kunze G."/>
            <person name="Gaillardin C."/>
            <person name="Czernicka M."/>
            <person name="Durrens P."/>
            <person name="Martin T."/>
            <person name="Boer E."/>
            <person name="Gabaldon T."/>
            <person name="Cruz J."/>
            <person name="Talla E."/>
            <person name="Marck C."/>
            <person name="Goffeau A."/>
            <person name="Barbe V."/>
            <person name="Baret P."/>
            <person name="Baronian K."/>
            <person name="Beier S."/>
            <person name="Bleykasten C."/>
            <person name="Bode R."/>
            <person name="Casaregola S."/>
            <person name="Despons L."/>
            <person name="Fairhead C."/>
            <person name="Giersberg M."/>
            <person name="Gierski P."/>
            <person name="Hahnel U."/>
            <person name="Hartmann A."/>
            <person name="Jankowska D."/>
            <person name="Jubin C."/>
            <person name="Jung P."/>
            <person name="Lafontaine I."/>
            <person name="Leh-Louis V."/>
            <person name="Lemaire M."/>
            <person name="Marcet-Houben M."/>
            <person name="Mascher M."/>
            <person name="Morel G."/>
            <person name="Richard G.-F."/>
            <person name="Riechen J."/>
            <person name="Sacerdot C."/>
            <person name="Sarkar A."/>
            <person name="Savel G."/>
            <person name="Schacherer J."/>
            <person name="Sherman D."/>
            <person name="Straub M.-L."/>
            <person name="Stein N."/>
            <person name="Thierry A."/>
            <person name="Trautwein-Schult A."/>
            <person name="Westhof E."/>
            <person name="Worch S."/>
            <person name="Dujon B."/>
            <person name="Souciet J.-L."/>
            <person name="Wincker P."/>
            <person name="Scholz U."/>
            <person name="Neuveglise N."/>
        </authorList>
    </citation>
    <scope>NUCLEOTIDE SEQUENCE</scope>
    <source>
        <strain evidence="7">LS3</strain>
    </source>
</reference>
<feature type="compositionally biased region" description="Basic residues" evidence="5">
    <location>
        <begin position="375"/>
        <end position="385"/>
    </location>
</feature>
<dbReference type="GO" id="GO:0016020">
    <property type="term" value="C:membrane"/>
    <property type="evidence" value="ECO:0007669"/>
    <property type="project" value="UniProtKB-SubCell"/>
</dbReference>
<proteinExistence type="predicted"/>
<dbReference type="Pfam" id="PF07946">
    <property type="entry name" value="CCDC47"/>
    <property type="match status" value="1"/>
</dbReference>
<sequence>MNYVYGALAFAATVVAESEEATVTASAAKAKASVTTEAWAKMTIVERITTYDWTKEALLVAFTLVYLFLHYYGASVNKKKVTKWIESQRAGLEAQFAQVGTHHPKGKDYVADSHEMYTTYASGRVNVSYMKAVMRMRPRQNLILYAMEFFMSIFMPTLVDAKEVIQVTIVPNGDTSKKIDPAIFAIVNKEGMQQSREESYYLSLTRTTESPKLPVEFVFMTESGEISDALYSSELEAAVKTPGATKVLQFLTLTDQPVDRPLTPEEAAPKPQVALALNFPTNAEEEAATTAILTATVNLVDAAAKAGRWRPEVARKIKTTRDNEVKKIQKAIDEKKAEEAAQAKAEAKRAQQAKLSPAEQRKLEQKEREKDLRRQQKKGTRRVKA</sequence>
<dbReference type="InterPro" id="IPR012879">
    <property type="entry name" value="CCDC47"/>
</dbReference>
<dbReference type="AlphaFoldDB" id="A0A060TBH2"/>
<keyword evidence="3 6" id="KW-1133">Transmembrane helix</keyword>
<keyword evidence="2 6" id="KW-0812">Transmembrane</keyword>
<comment type="subcellular location">
    <subcellularLocation>
        <location evidence="1">Membrane</location>
        <topology evidence="1">Single-pass membrane protein</topology>
    </subcellularLocation>
</comment>
<name>A0A060TBH2_BLAAD</name>